<feature type="region of interest" description="Disordered" evidence="1">
    <location>
        <begin position="1"/>
        <end position="103"/>
    </location>
</feature>
<gene>
    <name evidence="3" type="ORF">AAFC00_004318</name>
</gene>
<dbReference type="InterPro" id="IPR007557">
    <property type="entry name" value="PSP1_C"/>
</dbReference>
<dbReference type="RefSeq" id="XP_069202500.1">
    <property type="nucleotide sequence ID" value="XM_069343948.1"/>
</dbReference>
<feature type="region of interest" description="Disordered" evidence="1">
    <location>
        <begin position="852"/>
        <end position="900"/>
    </location>
</feature>
<dbReference type="PANTHER" id="PTHR43830">
    <property type="entry name" value="PROTEIN PSP1"/>
    <property type="match status" value="1"/>
</dbReference>
<keyword evidence="4" id="KW-1185">Reference proteome</keyword>
<dbReference type="Pfam" id="PF04468">
    <property type="entry name" value="PSP1"/>
    <property type="match status" value="1"/>
</dbReference>
<accession>A0ABR3PJA7</accession>
<organism evidence="3 4">
    <name type="scientific">Neodothiora populina</name>
    <dbReference type="NCBI Taxonomy" id="2781224"/>
    <lineage>
        <taxon>Eukaryota</taxon>
        <taxon>Fungi</taxon>
        <taxon>Dikarya</taxon>
        <taxon>Ascomycota</taxon>
        <taxon>Pezizomycotina</taxon>
        <taxon>Dothideomycetes</taxon>
        <taxon>Dothideomycetidae</taxon>
        <taxon>Dothideales</taxon>
        <taxon>Dothioraceae</taxon>
        <taxon>Neodothiora</taxon>
    </lineage>
</organism>
<feature type="region of interest" description="Disordered" evidence="1">
    <location>
        <begin position="173"/>
        <end position="194"/>
    </location>
</feature>
<feature type="region of interest" description="Disordered" evidence="1">
    <location>
        <begin position="732"/>
        <end position="830"/>
    </location>
</feature>
<evidence type="ECO:0000313" key="4">
    <source>
        <dbReference type="Proteomes" id="UP001562354"/>
    </source>
</evidence>
<dbReference type="EMBL" id="JBFMKM010000005">
    <property type="protein sequence ID" value="KAL1306227.1"/>
    <property type="molecule type" value="Genomic_DNA"/>
</dbReference>
<dbReference type="PROSITE" id="PS51411">
    <property type="entry name" value="PSP1_C"/>
    <property type="match status" value="1"/>
</dbReference>
<proteinExistence type="predicted"/>
<name>A0ABR3PJA7_9PEZI</name>
<evidence type="ECO:0000256" key="1">
    <source>
        <dbReference type="SAM" id="MobiDB-lite"/>
    </source>
</evidence>
<feature type="compositionally biased region" description="Polar residues" evidence="1">
    <location>
        <begin position="48"/>
        <end position="72"/>
    </location>
</feature>
<dbReference type="GeneID" id="95978018"/>
<evidence type="ECO:0000313" key="3">
    <source>
        <dbReference type="EMBL" id="KAL1306227.1"/>
    </source>
</evidence>
<feature type="compositionally biased region" description="Polar residues" evidence="1">
    <location>
        <begin position="746"/>
        <end position="817"/>
    </location>
</feature>
<protein>
    <recommendedName>
        <fullName evidence="2">PSP1 C-terminal domain-containing protein</fullName>
    </recommendedName>
</protein>
<sequence length="918" mass="100592">MSFATSRGSAGRGLPAFDKSKVVMPDRTSTDADNAVLSSDDESEMIKSVNSLTNPTGPPTTQHTPRRSSFLSEIQPESKRKLSFNASGNTSQPPTPSAENIPIPWGGIGSNLVRVSSNGSTSAWTHVNSIWKDVPIGSPSTPTRGFGDDHSPIGAKDLMDDIIPFSIPLHPTPKTYRSQSYSVGQRDPDAANNRANASVVKHKPSRLSEVEHAHTLDEVHESDDEGSDSGVPVDSLRLWDGQPYMNLNQGPSSYIREEPEGPWTRRHVTAPISEHVMHTRPSGSETDHMEHSMLTDEYSAHDPGTHGLPSAFNSTRPQWQSSLKEENDFDPSLSRRHSLADVPTRRGSLALDTPPFGQAPTSHNVELHGDYQRQAADMEQSMAQNDTHNRVYAQNYFSGTAPALRSRIESTRGVPDFPNNRSLGGPDRQGPPPGVFSRPGFDTPLYIVAFKCARADIYYVQPGTGLEVNEGDLVIVEADRGYDLGTVTHARVDWTRARELKEKALDEHFRWLMMFSRHNQDIVAADPRDFHGLMAQKCPKERDPMRKAREGFGLGDAQYAHDIKPRLIRRRAFNHEIANLREKEGNEAKAKRACQQKAREHGCKMEILDAEFQIDWKKLTFYFFAEHYQNFNALVTDLYKVYKVRIWMSAINPTTYPSPSNKPPSTIGPGAMEGRDTPMDQHVGMYTDPDPHGALPPALNPSTATYNELAKDATACGFVGGNGLNPATTPFKSRLGGETQIGPMSGNPQDRNGQFQSTKNGNQASWTGFAMPQSTTRPQQPTYNSTHAQASAGASMNTAVTRPSPAPQNFQTVSPSYNGWGAPPSVSQRQAFGSTQGQLPLSFGANFNASVTKSSPAPQGMGSPHAQYPGWSAPRQPWNPANSNGRTAAPGMRPFPSELGANYIQGLGDLNLGQVERK</sequence>
<comment type="caution">
    <text evidence="3">The sequence shown here is derived from an EMBL/GenBank/DDBJ whole genome shotgun (WGS) entry which is preliminary data.</text>
</comment>
<feature type="domain" description="PSP1 C-terminal" evidence="2">
    <location>
        <begin position="566"/>
        <end position="651"/>
    </location>
</feature>
<evidence type="ECO:0000259" key="2">
    <source>
        <dbReference type="PROSITE" id="PS51411"/>
    </source>
</evidence>
<feature type="region of interest" description="Disordered" evidence="1">
    <location>
        <begin position="411"/>
        <end position="436"/>
    </location>
</feature>
<dbReference type="Proteomes" id="UP001562354">
    <property type="component" value="Unassembled WGS sequence"/>
</dbReference>
<dbReference type="InterPro" id="IPR047767">
    <property type="entry name" value="PSP1-like"/>
</dbReference>
<reference evidence="3 4" key="1">
    <citation type="submission" date="2024-07" db="EMBL/GenBank/DDBJ databases">
        <title>Draft sequence of the Neodothiora populina.</title>
        <authorList>
            <person name="Drown D.D."/>
            <person name="Schuette U.S."/>
            <person name="Buechlein A.B."/>
            <person name="Rusch D.R."/>
            <person name="Winton L.W."/>
            <person name="Adams G.A."/>
        </authorList>
    </citation>
    <scope>NUCLEOTIDE SEQUENCE [LARGE SCALE GENOMIC DNA]</scope>
    <source>
        <strain evidence="3 4">CPC 39397</strain>
    </source>
</reference>
<dbReference type="PANTHER" id="PTHR43830:SF3">
    <property type="entry name" value="PROTEIN PSP1"/>
    <property type="match status" value="1"/>
</dbReference>